<sequence>MILCLLRLCELDHSGKDTNDARLRSAGFDIGQDVMRKSDSSTGQIKAMIATDVTLLVGKDFIKVPATQFLAGDWKEYTAKPVAKAVPFLDSLPVNCLEFQMGMCKARVLNQMILDETMGASHYEGLKVFLKPSRDVRATIRFEKGALQIVASTHRVDVKPTGSTMNSSICCGTVDMQRQIFDIWLSSPVQQSPTQVLHPFWVLRTSANVAECNLELTPKNHGGRRLRMDGDSWHIPIAKNSKVINPGDSLILYKPVTAAKPEPLVPEKKRVTTKQPDSSVDEPSVWAITGGMLKKSLKWLVKTKTVEDKLFVEIDKWDRAFVPFVTGKPIQLKKEKEPHHLSIKAFQELLDLRKEACDRAYNRHIREAAATAGDKEPPHRNAREADVYVAGRTVEMECPEVVFGEETMPAQRIVTIWSVKDPVLWVELTPENLDYLALFMRRGLFEHQASNPPLRRRKKLRGEEVRPIAGSPKKKNRRGRKRKMPATEEPEPVQEAESPHTPPVLAGDSESDEDVVQSILNS</sequence>
<organism evidence="2 3">
    <name type="scientific">Symbiodinium microadriaticum</name>
    <name type="common">Dinoflagellate</name>
    <name type="synonym">Zooxanthella microadriatica</name>
    <dbReference type="NCBI Taxonomy" id="2951"/>
    <lineage>
        <taxon>Eukaryota</taxon>
        <taxon>Sar</taxon>
        <taxon>Alveolata</taxon>
        <taxon>Dinophyceae</taxon>
        <taxon>Suessiales</taxon>
        <taxon>Symbiodiniaceae</taxon>
        <taxon>Symbiodinium</taxon>
    </lineage>
</organism>
<feature type="compositionally biased region" description="Basic residues" evidence="1">
    <location>
        <begin position="472"/>
        <end position="484"/>
    </location>
</feature>
<protein>
    <submittedName>
        <fullName evidence="2">Uncharacterized protein</fullName>
    </submittedName>
</protein>
<keyword evidence="3" id="KW-1185">Reference proteome</keyword>
<dbReference type="OrthoDB" id="431056at2759"/>
<name>A0A1Q9BY66_SYMMI</name>
<dbReference type="Proteomes" id="UP000186817">
    <property type="component" value="Unassembled WGS sequence"/>
</dbReference>
<evidence type="ECO:0000313" key="2">
    <source>
        <dbReference type="EMBL" id="OLP75520.1"/>
    </source>
</evidence>
<gene>
    <name evidence="2" type="ORF">AK812_SmicGene44665</name>
</gene>
<dbReference type="EMBL" id="LSRX01002428">
    <property type="protein sequence ID" value="OLP75520.1"/>
    <property type="molecule type" value="Genomic_DNA"/>
</dbReference>
<accession>A0A1Q9BY66</accession>
<comment type="caution">
    <text evidence="2">The sequence shown here is derived from an EMBL/GenBank/DDBJ whole genome shotgun (WGS) entry which is preliminary data.</text>
</comment>
<evidence type="ECO:0000256" key="1">
    <source>
        <dbReference type="SAM" id="MobiDB-lite"/>
    </source>
</evidence>
<feature type="region of interest" description="Disordered" evidence="1">
    <location>
        <begin position="450"/>
        <end position="522"/>
    </location>
</feature>
<proteinExistence type="predicted"/>
<evidence type="ECO:0000313" key="3">
    <source>
        <dbReference type="Proteomes" id="UP000186817"/>
    </source>
</evidence>
<dbReference type="AlphaFoldDB" id="A0A1Q9BY66"/>
<reference evidence="2 3" key="1">
    <citation type="submission" date="2016-02" db="EMBL/GenBank/DDBJ databases">
        <title>Genome analysis of coral dinoflagellate symbionts highlights evolutionary adaptations to a symbiotic lifestyle.</title>
        <authorList>
            <person name="Aranda M."/>
            <person name="Li Y."/>
            <person name="Liew Y.J."/>
            <person name="Baumgarten S."/>
            <person name="Simakov O."/>
            <person name="Wilson M."/>
            <person name="Piel J."/>
            <person name="Ashoor H."/>
            <person name="Bougouffa S."/>
            <person name="Bajic V.B."/>
            <person name="Ryu T."/>
            <person name="Ravasi T."/>
            <person name="Bayer T."/>
            <person name="Micklem G."/>
            <person name="Kim H."/>
            <person name="Bhak J."/>
            <person name="Lajeunesse T.C."/>
            <person name="Voolstra C.R."/>
        </authorList>
    </citation>
    <scope>NUCLEOTIDE SEQUENCE [LARGE SCALE GENOMIC DNA]</scope>
    <source>
        <strain evidence="2 3">CCMP2467</strain>
    </source>
</reference>